<dbReference type="Proteomes" id="UP001149165">
    <property type="component" value="Unassembled WGS sequence"/>
</dbReference>
<feature type="compositionally biased region" description="Low complexity" evidence="1">
    <location>
        <begin position="264"/>
        <end position="277"/>
    </location>
</feature>
<proteinExistence type="predicted"/>
<accession>A0A9W9K620</accession>
<feature type="compositionally biased region" description="Basic and acidic residues" evidence="1">
    <location>
        <begin position="1"/>
        <end position="19"/>
    </location>
</feature>
<reference evidence="2" key="2">
    <citation type="journal article" date="2023" name="IMA Fungus">
        <title>Comparative genomic study of the Penicillium genus elucidates a diverse pangenome and 15 lateral gene transfer events.</title>
        <authorList>
            <person name="Petersen C."/>
            <person name="Sorensen T."/>
            <person name="Nielsen M.R."/>
            <person name="Sondergaard T.E."/>
            <person name="Sorensen J.L."/>
            <person name="Fitzpatrick D.A."/>
            <person name="Frisvad J.C."/>
            <person name="Nielsen K.L."/>
        </authorList>
    </citation>
    <scope>NUCLEOTIDE SEQUENCE</scope>
    <source>
        <strain evidence="2">IBT 30069</strain>
    </source>
</reference>
<organism evidence="2 3">
    <name type="scientific">Penicillium angulare</name>
    <dbReference type="NCBI Taxonomy" id="116970"/>
    <lineage>
        <taxon>Eukaryota</taxon>
        <taxon>Fungi</taxon>
        <taxon>Dikarya</taxon>
        <taxon>Ascomycota</taxon>
        <taxon>Pezizomycotina</taxon>
        <taxon>Eurotiomycetes</taxon>
        <taxon>Eurotiomycetidae</taxon>
        <taxon>Eurotiales</taxon>
        <taxon>Aspergillaceae</taxon>
        <taxon>Penicillium</taxon>
    </lineage>
</organism>
<feature type="compositionally biased region" description="Polar residues" evidence="1">
    <location>
        <begin position="316"/>
        <end position="336"/>
    </location>
</feature>
<comment type="caution">
    <text evidence="2">The sequence shown here is derived from an EMBL/GenBank/DDBJ whole genome shotgun (WGS) entry which is preliminary data.</text>
</comment>
<feature type="region of interest" description="Disordered" evidence="1">
    <location>
        <begin position="1"/>
        <end position="45"/>
    </location>
</feature>
<dbReference type="EMBL" id="JAPQKH010000006">
    <property type="protein sequence ID" value="KAJ5093901.1"/>
    <property type="molecule type" value="Genomic_DNA"/>
</dbReference>
<protein>
    <submittedName>
        <fullName evidence="2">Uncharacterized protein</fullName>
    </submittedName>
</protein>
<feature type="region of interest" description="Disordered" evidence="1">
    <location>
        <begin position="148"/>
        <end position="181"/>
    </location>
</feature>
<feature type="compositionally biased region" description="Basic and acidic residues" evidence="1">
    <location>
        <begin position="300"/>
        <end position="312"/>
    </location>
</feature>
<dbReference type="AlphaFoldDB" id="A0A9W9K620"/>
<keyword evidence="3" id="KW-1185">Reference proteome</keyword>
<evidence type="ECO:0000313" key="2">
    <source>
        <dbReference type="EMBL" id="KAJ5093901.1"/>
    </source>
</evidence>
<gene>
    <name evidence="2" type="ORF">N7456_009762</name>
</gene>
<evidence type="ECO:0000313" key="3">
    <source>
        <dbReference type="Proteomes" id="UP001149165"/>
    </source>
</evidence>
<name>A0A9W9K620_9EURO</name>
<dbReference type="OrthoDB" id="4755622at2759"/>
<feature type="compositionally biased region" description="Polar residues" evidence="1">
    <location>
        <begin position="30"/>
        <end position="44"/>
    </location>
</feature>
<feature type="region of interest" description="Disordered" evidence="1">
    <location>
        <begin position="234"/>
        <end position="414"/>
    </location>
</feature>
<reference evidence="2" key="1">
    <citation type="submission" date="2022-11" db="EMBL/GenBank/DDBJ databases">
        <authorList>
            <person name="Petersen C."/>
        </authorList>
    </citation>
    <scope>NUCLEOTIDE SEQUENCE</scope>
    <source>
        <strain evidence="2">IBT 30069</strain>
    </source>
</reference>
<sequence>MEHASSPKQQERAPPEKMHATRNPPIYYSELNSPPGSQHSSNSAHPYCPVPSGFQYANLPVQSPHARYIEIQRAQMQGLASNPVSHLHMRGCIKPMLWPPYIPYANNRERLPSIREILNPAPALRDENLTSLPPSNNKPLAMPANWEAQTSNTGDTTQSEASDVTTNGATTRQKRSSTRGLPIRGRQRPMQVATFTEVAAHTAKCDECNRRNTDGMSRCHLCGWQCCRKCLGDRGQNRSHVSSTGYHTAKEPESPPAAEGTQISSSPPTVPSPASSTVRHHLSPETPNTLPSRVGSPGEPRGRMRQDRDHQARQKAAQTLVNLSNSSPLQDTNSGSLHRGSGFGRTGGESGSRQNYAKRSHDQEDMADDPLGMQRQKRPRTQESSVGDSSAFGEEFDNPRRNPSRRARPIDMKE</sequence>
<feature type="compositionally biased region" description="Gly residues" evidence="1">
    <location>
        <begin position="341"/>
        <end position="350"/>
    </location>
</feature>
<evidence type="ECO:0000256" key="1">
    <source>
        <dbReference type="SAM" id="MobiDB-lite"/>
    </source>
</evidence>
<feature type="compositionally biased region" description="Polar residues" evidence="1">
    <location>
        <begin position="148"/>
        <end position="171"/>
    </location>
</feature>